<dbReference type="PANTHER" id="PTHR11228:SF7">
    <property type="entry name" value="PQQA PEPTIDE CYCLASE"/>
    <property type="match status" value="1"/>
</dbReference>
<dbReference type="SUPFAM" id="SSF102114">
    <property type="entry name" value="Radical SAM enzymes"/>
    <property type="match status" value="1"/>
</dbReference>
<dbReference type="InterPro" id="IPR013785">
    <property type="entry name" value="Aldolase_TIM"/>
</dbReference>
<proteinExistence type="predicted"/>
<dbReference type="SFLD" id="SFLDS00029">
    <property type="entry name" value="Radical_SAM"/>
    <property type="match status" value="1"/>
</dbReference>
<dbReference type="Gene3D" id="3.20.20.70">
    <property type="entry name" value="Aldolase class I"/>
    <property type="match status" value="1"/>
</dbReference>
<comment type="caution">
    <text evidence="6">The sequence shown here is derived from an EMBL/GenBank/DDBJ whole genome shotgun (WGS) entry which is preliminary data.</text>
</comment>
<keyword evidence="4" id="KW-0411">Iron-sulfur</keyword>
<feature type="domain" description="Radical SAM core" evidence="5">
    <location>
        <begin position="97"/>
        <end position="323"/>
    </location>
</feature>
<dbReference type="InterPro" id="IPR007197">
    <property type="entry name" value="rSAM"/>
</dbReference>
<keyword evidence="1" id="KW-0949">S-adenosyl-L-methionine</keyword>
<accession>A0A1F4RFH2</accession>
<dbReference type="CDD" id="cd21109">
    <property type="entry name" value="SPASM"/>
    <property type="match status" value="1"/>
</dbReference>
<dbReference type="EMBL" id="METP01000013">
    <property type="protein sequence ID" value="OGC06954.1"/>
    <property type="molecule type" value="Genomic_DNA"/>
</dbReference>
<dbReference type="CDD" id="cd01335">
    <property type="entry name" value="Radical_SAM"/>
    <property type="match status" value="1"/>
</dbReference>
<evidence type="ECO:0000256" key="3">
    <source>
        <dbReference type="ARBA" id="ARBA00023004"/>
    </source>
</evidence>
<dbReference type="PROSITE" id="PS51918">
    <property type="entry name" value="RADICAL_SAM"/>
    <property type="match status" value="1"/>
</dbReference>
<dbReference type="Proteomes" id="UP000176938">
    <property type="component" value="Unassembled WGS sequence"/>
</dbReference>
<evidence type="ECO:0000256" key="4">
    <source>
        <dbReference type="ARBA" id="ARBA00023014"/>
    </source>
</evidence>
<dbReference type="GO" id="GO:0003824">
    <property type="term" value="F:catalytic activity"/>
    <property type="evidence" value="ECO:0007669"/>
    <property type="project" value="InterPro"/>
</dbReference>
<evidence type="ECO:0000259" key="5">
    <source>
        <dbReference type="PROSITE" id="PS51918"/>
    </source>
</evidence>
<evidence type="ECO:0000256" key="2">
    <source>
        <dbReference type="ARBA" id="ARBA00022723"/>
    </source>
</evidence>
<dbReference type="GO" id="GO:0051536">
    <property type="term" value="F:iron-sulfur cluster binding"/>
    <property type="evidence" value="ECO:0007669"/>
    <property type="project" value="UniProtKB-KW"/>
</dbReference>
<sequence>MRLVELTNIGSLLAKRNLLRPRLNTAGLSPSAQSGFYSEVLAKLQTAGSVPVEQIQFGQADRQLLNDAGILQETILESDDLEVAGLTALQRYSYNPLENVDILNLVLTFVCNLNCRHCQQNGEDKTNGSGELSTEEVQKVIEEAQFANILGRGLNFTGGEPLLYRSDIFDLLHFARSRGILTRLNTNGWFGGRETRLLIGPRTFNSSLEVVHFLKDAGLTVLAVSLDGLEETHDTKRGSRGLFRRVLSLIQDCVNSGLLVHVLATGVPEGEKDALVEAVRATGLMILSDGLTIAGRKGQVPFGLDFKSTVDIGAAAANNLPGPATFSFSSEFFSEISRCSGKGLARPTVIHLAPDGGVRTCTFAEKMSNLGNVREDSFIDIINRFPGDGVSTMFVRQVFGKEEILVETARQIFRPNCFKQFSHSCAATAVIAKLIDAYLRQVSKTGAEPTEADIIVINRQVARDLNLLHETI</sequence>
<dbReference type="InterPro" id="IPR050377">
    <property type="entry name" value="Radical_SAM_PqqE_MftC-like"/>
</dbReference>
<name>A0A1F4RFH2_UNCSA</name>
<evidence type="ECO:0000313" key="7">
    <source>
        <dbReference type="Proteomes" id="UP000176938"/>
    </source>
</evidence>
<dbReference type="GO" id="GO:0046872">
    <property type="term" value="F:metal ion binding"/>
    <property type="evidence" value="ECO:0007669"/>
    <property type="project" value="UniProtKB-KW"/>
</dbReference>
<dbReference type="PANTHER" id="PTHR11228">
    <property type="entry name" value="RADICAL SAM DOMAIN PROTEIN"/>
    <property type="match status" value="1"/>
</dbReference>
<gene>
    <name evidence="6" type="ORF">A3H38_01300</name>
</gene>
<keyword evidence="2" id="KW-0479">Metal-binding</keyword>
<protein>
    <recommendedName>
        <fullName evidence="5">Radical SAM core domain-containing protein</fullName>
    </recommendedName>
</protein>
<reference evidence="6 7" key="1">
    <citation type="journal article" date="2016" name="Nat. Commun.">
        <title>Thousands of microbial genomes shed light on interconnected biogeochemical processes in an aquifer system.</title>
        <authorList>
            <person name="Anantharaman K."/>
            <person name="Brown C.T."/>
            <person name="Hug L.A."/>
            <person name="Sharon I."/>
            <person name="Castelle C.J."/>
            <person name="Probst A.J."/>
            <person name="Thomas B.C."/>
            <person name="Singh A."/>
            <person name="Wilkins M.J."/>
            <person name="Karaoz U."/>
            <person name="Brodie E.L."/>
            <person name="Williams K.H."/>
            <person name="Hubbard S.S."/>
            <person name="Banfield J.F."/>
        </authorList>
    </citation>
    <scope>NUCLEOTIDE SEQUENCE [LARGE SCALE GENOMIC DNA]</scope>
</reference>
<dbReference type="AlphaFoldDB" id="A0A1F4RFH2"/>
<dbReference type="Pfam" id="PF04055">
    <property type="entry name" value="Radical_SAM"/>
    <property type="match status" value="1"/>
</dbReference>
<organism evidence="6 7">
    <name type="scientific">candidate division WOR-1 bacterium RIFCSPLOWO2_02_FULL_46_20</name>
    <dbReference type="NCBI Taxonomy" id="1802567"/>
    <lineage>
        <taxon>Bacteria</taxon>
        <taxon>Bacillati</taxon>
        <taxon>Saganbacteria</taxon>
    </lineage>
</organism>
<dbReference type="InterPro" id="IPR058240">
    <property type="entry name" value="rSAM_sf"/>
</dbReference>
<keyword evidence="3" id="KW-0408">Iron</keyword>
<evidence type="ECO:0000256" key="1">
    <source>
        <dbReference type="ARBA" id="ARBA00022691"/>
    </source>
</evidence>
<evidence type="ECO:0000313" key="6">
    <source>
        <dbReference type="EMBL" id="OGC06954.1"/>
    </source>
</evidence>
<dbReference type="SFLD" id="SFLDG01067">
    <property type="entry name" value="SPASM/twitch_domain_containing"/>
    <property type="match status" value="1"/>
</dbReference>